<accession>A0A1N6YPR1</accession>
<dbReference type="AlphaFoldDB" id="A0A1N6YPR1"/>
<sequence>MSVNPTVLREEPEPVASAQYSWGGEMTLIYTIVETLASATGQSPEDLPPLHNAVDVDALESIFGPRGNGQQRAVTGEISFLTEEHEVVVKSHGRVLVRPAE</sequence>
<protein>
    <recommendedName>
        <fullName evidence="1">Halobacterial output domain-containing protein</fullName>
    </recommendedName>
</protein>
<dbReference type="OrthoDB" id="221929at2157"/>
<dbReference type="Pfam" id="PF18545">
    <property type="entry name" value="HalOD1"/>
    <property type="match status" value="1"/>
</dbReference>
<organism evidence="2 3">
    <name type="scientific">Haladaptatus litoreus</name>
    <dbReference type="NCBI Taxonomy" id="553468"/>
    <lineage>
        <taxon>Archaea</taxon>
        <taxon>Methanobacteriati</taxon>
        <taxon>Methanobacteriota</taxon>
        <taxon>Stenosarchaea group</taxon>
        <taxon>Halobacteria</taxon>
        <taxon>Halobacteriales</taxon>
        <taxon>Haladaptataceae</taxon>
        <taxon>Haladaptatus</taxon>
    </lineage>
</organism>
<keyword evidence="3" id="KW-1185">Reference proteome</keyword>
<gene>
    <name evidence="2" type="ORF">SAMN05421858_1666</name>
</gene>
<dbReference type="RefSeq" id="WP_084186211.1">
    <property type="nucleotide sequence ID" value="NZ_FTNO01000001.1"/>
</dbReference>
<name>A0A1N6YPR1_9EURY</name>
<evidence type="ECO:0000313" key="2">
    <source>
        <dbReference type="EMBL" id="SIR16580.1"/>
    </source>
</evidence>
<feature type="domain" description="Halobacterial output" evidence="1">
    <location>
        <begin position="30"/>
        <end position="99"/>
    </location>
</feature>
<reference evidence="3" key="1">
    <citation type="submission" date="2017-01" db="EMBL/GenBank/DDBJ databases">
        <authorList>
            <person name="Varghese N."/>
            <person name="Submissions S."/>
        </authorList>
    </citation>
    <scope>NUCLEOTIDE SEQUENCE [LARGE SCALE GENOMIC DNA]</scope>
    <source>
        <strain evidence="3">CGMCC 1.7737</strain>
    </source>
</reference>
<evidence type="ECO:0000259" key="1">
    <source>
        <dbReference type="Pfam" id="PF18545"/>
    </source>
</evidence>
<evidence type="ECO:0000313" key="3">
    <source>
        <dbReference type="Proteomes" id="UP000186914"/>
    </source>
</evidence>
<dbReference type="InterPro" id="IPR040624">
    <property type="entry name" value="HalOD1"/>
</dbReference>
<proteinExistence type="predicted"/>
<dbReference type="EMBL" id="FTNO01000001">
    <property type="protein sequence ID" value="SIR16580.1"/>
    <property type="molecule type" value="Genomic_DNA"/>
</dbReference>
<dbReference type="Proteomes" id="UP000186914">
    <property type="component" value="Unassembled WGS sequence"/>
</dbReference>